<organism evidence="1 2">
    <name type="scientific">Acaulospora colombiana</name>
    <dbReference type="NCBI Taxonomy" id="27376"/>
    <lineage>
        <taxon>Eukaryota</taxon>
        <taxon>Fungi</taxon>
        <taxon>Fungi incertae sedis</taxon>
        <taxon>Mucoromycota</taxon>
        <taxon>Glomeromycotina</taxon>
        <taxon>Glomeromycetes</taxon>
        <taxon>Diversisporales</taxon>
        <taxon>Acaulosporaceae</taxon>
        <taxon>Acaulospora</taxon>
    </lineage>
</organism>
<sequence length="135" mass="15592">KRKLLLGLWRTANGHKEQAIMLKFLSNNFDEPRWKTAALKNAYVLLGKQRYEYAAAFFLLGDRLKDAVNVCLKHLDDFQLAIAICRVYEGDEGPVLKSVFEEYVIPLAIKTGDRWLASLAFWFLNQRDRAVKAIM</sequence>
<dbReference type="EMBL" id="CAJVPT010061718">
    <property type="protein sequence ID" value="CAG8765782.1"/>
    <property type="molecule type" value="Genomic_DNA"/>
</dbReference>
<keyword evidence="2" id="KW-1185">Reference proteome</keyword>
<accession>A0ACA9QV84</accession>
<feature type="non-terminal residue" evidence="1">
    <location>
        <position position="1"/>
    </location>
</feature>
<feature type="non-terminal residue" evidence="1">
    <location>
        <position position="135"/>
    </location>
</feature>
<proteinExistence type="predicted"/>
<protein>
    <submittedName>
        <fullName evidence="1">5603_t:CDS:1</fullName>
    </submittedName>
</protein>
<evidence type="ECO:0000313" key="2">
    <source>
        <dbReference type="Proteomes" id="UP000789525"/>
    </source>
</evidence>
<gene>
    <name evidence="1" type="ORF">ACOLOM_LOCUS13446</name>
</gene>
<reference evidence="1" key="1">
    <citation type="submission" date="2021-06" db="EMBL/GenBank/DDBJ databases">
        <authorList>
            <person name="Kallberg Y."/>
            <person name="Tangrot J."/>
            <person name="Rosling A."/>
        </authorList>
    </citation>
    <scope>NUCLEOTIDE SEQUENCE</scope>
    <source>
        <strain evidence="1">CL356</strain>
    </source>
</reference>
<comment type="caution">
    <text evidence="1">The sequence shown here is derived from an EMBL/GenBank/DDBJ whole genome shotgun (WGS) entry which is preliminary data.</text>
</comment>
<name>A0ACA9QV84_9GLOM</name>
<dbReference type="Proteomes" id="UP000789525">
    <property type="component" value="Unassembled WGS sequence"/>
</dbReference>
<evidence type="ECO:0000313" key="1">
    <source>
        <dbReference type="EMBL" id="CAG8765782.1"/>
    </source>
</evidence>